<organism evidence="1">
    <name type="scientific">freshwater metagenome</name>
    <dbReference type="NCBI Taxonomy" id="449393"/>
    <lineage>
        <taxon>unclassified sequences</taxon>
        <taxon>metagenomes</taxon>
        <taxon>ecological metagenomes</taxon>
    </lineage>
</organism>
<accession>A0A6J6W6F3</accession>
<dbReference type="EMBL" id="CAFABI010000078">
    <property type="protein sequence ID" value="CAB4829522.1"/>
    <property type="molecule type" value="Genomic_DNA"/>
</dbReference>
<dbReference type="AlphaFoldDB" id="A0A6J6W6F3"/>
<dbReference type="EMBL" id="CAFBQK010000131">
    <property type="protein sequence ID" value="CAB5054536.1"/>
    <property type="molecule type" value="Genomic_DNA"/>
</dbReference>
<evidence type="ECO:0000313" key="4">
    <source>
        <dbReference type="EMBL" id="CAB5054536.1"/>
    </source>
</evidence>
<evidence type="ECO:0000313" key="3">
    <source>
        <dbReference type="EMBL" id="CAB4843790.1"/>
    </source>
</evidence>
<gene>
    <name evidence="1" type="ORF">UFOPK2907_01038</name>
    <name evidence="2" type="ORF">UFOPK3197_00775</name>
    <name evidence="3" type="ORF">UFOPK3241_00927</name>
    <name evidence="4" type="ORF">UFOPK4265_00978</name>
    <name evidence="5" type="ORF">UFOPK4401_00652</name>
</gene>
<name>A0A6J6W6F3_9ZZZZ</name>
<dbReference type="EMBL" id="CAEZZR010000099">
    <property type="protein sequence ID" value="CAB4779084.1"/>
    <property type="molecule type" value="Genomic_DNA"/>
</dbReference>
<proteinExistence type="predicted"/>
<protein>
    <submittedName>
        <fullName evidence="1">Unannotated protein</fullName>
    </submittedName>
</protein>
<reference evidence="1" key="1">
    <citation type="submission" date="2020-05" db="EMBL/GenBank/DDBJ databases">
        <authorList>
            <person name="Chiriac C."/>
            <person name="Salcher M."/>
            <person name="Ghai R."/>
            <person name="Kavagutti S V."/>
        </authorList>
    </citation>
    <scope>NUCLEOTIDE SEQUENCE</scope>
</reference>
<evidence type="ECO:0000313" key="2">
    <source>
        <dbReference type="EMBL" id="CAB4829522.1"/>
    </source>
</evidence>
<dbReference type="EMBL" id="CAFAZX010000051">
    <property type="protein sequence ID" value="CAB4843790.1"/>
    <property type="molecule type" value="Genomic_DNA"/>
</dbReference>
<dbReference type="EMBL" id="CAFBRB010000058">
    <property type="protein sequence ID" value="CAB5074792.1"/>
    <property type="molecule type" value="Genomic_DNA"/>
</dbReference>
<sequence length="49" mass="5282">MQLFTATFAVAPSATSFHSHSYAATANRASKRTAWYPAFGEMASWSPIG</sequence>
<evidence type="ECO:0000313" key="5">
    <source>
        <dbReference type="EMBL" id="CAB5074792.1"/>
    </source>
</evidence>
<evidence type="ECO:0000313" key="1">
    <source>
        <dbReference type="EMBL" id="CAB4779084.1"/>
    </source>
</evidence>